<dbReference type="Pfam" id="PF02674">
    <property type="entry name" value="Colicin_V"/>
    <property type="match status" value="1"/>
</dbReference>
<comment type="subcellular location">
    <subcellularLocation>
        <location evidence="1">Membrane</location>
        <topology evidence="1">Multi-pass membrane protein</topology>
    </subcellularLocation>
</comment>
<dbReference type="AlphaFoldDB" id="A0A9X7VYX8"/>
<accession>A0A9X7VYX8</accession>
<keyword evidence="3 5" id="KW-1133">Transmembrane helix</keyword>
<dbReference type="Proteomes" id="UP000663505">
    <property type="component" value="Chromosome"/>
</dbReference>
<proteinExistence type="predicted"/>
<dbReference type="RefSeq" id="WP_206655622.1">
    <property type="nucleotide sequence ID" value="NZ_CP071182.1"/>
</dbReference>
<reference evidence="6 7" key="1">
    <citation type="submission" date="2021-02" db="EMBL/GenBank/DDBJ databases">
        <title>Alicyclobacillus curvatus sp. nov. and Alicyclobacillus mengziensis sp. nov., two acidophilic bacteria isolated from acid mine drainage.</title>
        <authorList>
            <person name="Huang Y."/>
        </authorList>
    </citation>
    <scope>NUCLEOTIDE SEQUENCE [LARGE SCALE GENOMIC DNA]</scope>
    <source>
        <strain evidence="6 7">S30H14</strain>
    </source>
</reference>
<dbReference type="PANTHER" id="PTHR37306">
    <property type="entry name" value="COLICIN V PRODUCTION PROTEIN"/>
    <property type="match status" value="1"/>
</dbReference>
<evidence type="ECO:0000256" key="4">
    <source>
        <dbReference type="ARBA" id="ARBA00023136"/>
    </source>
</evidence>
<feature type="transmembrane region" description="Helical" evidence="5">
    <location>
        <begin position="6"/>
        <end position="24"/>
    </location>
</feature>
<gene>
    <name evidence="6" type="ORF">JZ786_17335</name>
</gene>
<dbReference type="EMBL" id="CP071182">
    <property type="protein sequence ID" value="QSO46253.1"/>
    <property type="molecule type" value="Genomic_DNA"/>
</dbReference>
<evidence type="ECO:0000256" key="3">
    <source>
        <dbReference type="ARBA" id="ARBA00022989"/>
    </source>
</evidence>
<evidence type="ECO:0000313" key="6">
    <source>
        <dbReference type="EMBL" id="QSO46253.1"/>
    </source>
</evidence>
<sequence length="174" mass="18984">MNIVDVIIVAIVALGGWNGYRLGLFRQVTRLFGAVIAYFAALWLRPYLTPVVENMLHGVSWMPPSTGVFSLFLGNLSGAVSFTVLFLVSFLILRYAAGLIDVLFSLPVLSTVNRLAGLIAGLVISIVFVYVATLVAHYINNDRVQSELSGSAIVQWLDANHPWLHAQSGQIKTP</sequence>
<dbReference type="KEGG" id="afx:JZ786_17335"/>
<keyword evidence="2 5" id="KW-0812">Transmembrane</keyword>
<name>A0A9X7VYX8_9BACL</name>
<dbReference type="GO" id="GO:0016020">
    <property type="term" value="C:membrane"/>
    <property type="evidence" value="ECO:0007669"/>
    <property type="project" value="UniProtKB-SubCell"/>
</dbReference>
<dbReference type="GO" id="GO:0009403">
    <property type="term" value="P:toxin biosynthetic process"/>
    <property type="evidence" value="ECO:0007669"/>
    <property type="project" value="InterPro"/>
</dbReference>
<evidence type="ECO:0000256" key="5">
    <source>
        <dbReference type="SAM" id="Phobius"/>
    </source>
</evidence>
<feature type="transmembrane region" description="Helical" evidence="5">
    <location>
        <begin position="95"/>
        <end position="112"/>
    </location>
</feature>
<dbReference type="InterPro" id="IPR003825">
    <property type="entry name" value="Colicin-V_CvpA"/>
</dbReference>
<evidence type="ECO:0000256" key="2">
    <source>
        <dbReference type="ARBA" id="ARBA00022692"/>
    </source>
</evidence>
<evidence type="ECO:0000313" key="7">
    <source>
        <dbReference type="Proteomes" id="UP000663505"/>
    </source>
</evidence>
<keyword evidence="7" id="KW-1185">Reference proteome</keyword>
<protein>
    <submittedName>
        <fullName evidence="6">CvpA family protein</fullName>
    </submittedName>
</protein>
<dbReference type="PANTHER" id="PTHR37306:SF1">
    <property type="entry name" value="COLICIN V PRODUCTION PROTEIN"/>
    <property type="match status" value="1"/>
</dbReference>
<keyword evidence="4 5" id="KW-0472">Membrane</keyword>
<feature type="transmembrane region" description="Helical" evidence="5">
    <location>
        <begin position="68"/>
        <end position="88"/>
    </location>
</feature>
<feature type="transmembrane region" description="Helical" evidence="5">
    <location>
        <begin position="31"/>
        <end position="48"/>
    </location>
</feature>
<evidence type="ECO:0000256" key="1">
    <source>
        <dbReference type="ARBA" id="ARBA00004141"/>
    </source>
</evidence>
<organism evidence="6 7">
    <name type="scientific">Alicyclobacillus mengziensis</name>
    <dbReference type="NCBI Taxonomy" id="2931921"/>
    <lineage>
        <taxon>Bacteria</taxon>
        <taxon>Bacillati</taxon>
        <taxon>Bacillota</taxon>
        <taxon>Bacilli</taxon>
        <taxon>Bacillales</taxon>
        <taxon>Alicyclobacillaceae</taxon>
        <taxon>Alicyclobacillus</taxon>
    </lineage>
</organism>
<feature type="transmembrane region" description="Helical" evidence="5">
    <location>
        <begin position="118"/>
        <end position="139"/>
    </location>
</feature>